<name>A0A914QHF1_9BILA</name>
<keyword evidence="1" id="KW-1185">Reference proteome</keyword>
<proteinExistence type="predicted"/>
<dbReference type="WBParaSite" id="PDA_v2.g26724.t1">
    <property type="protein sequence ID" value="PDA_v2.g26724.t1"/>
    <property type="gene ID" value="PDA_v2.g26724"/>
</dbReference>
<reference evidence="2" key="1">
    <citation type="submission" date="2022-11" db="UniProtKB">
        <authorList>
            <consortium name="WormBaseParasite"/>
        </authorList>
    </citation>
    <scope>IDENTIFICATION</scope>
</reference>
<dbReference type="Proteomes" id="UP000887578">
    <property type="component" value="Unplaced"/>
</dbReference>
<organism evidence="1 2">
    <name type="scientific">Panagrolaimus davidi</name>
    <dbReference type="NCBI Taxonomy" id="227884"/>
    <lineage>
        <taxon>Eukaryota</taxon>
        <taxon>Metazoa</taxon>
        <taxon>Ecdysozoa</taxon>
        <taxon>Nematoda</taxon>
        <taxon>Chromadorea</taxon>
        <taxon>Rhabditida</taxon>
        <taxon>Tylenchina</taxon>
        <taxon>Panagrolaimomorpha</taxon>
        <taxon>Panagrolaimoidea</taxon>
        <taxon>Panagrolaimidae</taxon>
        <taxon>Panagrolaimus</taxon>
    </lineage>
</organism>
<dbReference type="AlphaFoldDB" id="A0A914QHF1"/>
<accession>A0A914QHF1</accession>
<protein>
    <submittedName>
        <fullName evidence="2">Sushi domain-containing protein</fullName>
    </submittedName>
</protein>
<evidence type="ECO:0000313" key="1">
    <source>
        <dbReference type="Proteomes" id="UP000887578"/>
    </source>
</evidence>
<evidence type="ECO:0000313" key="2">
    <source>
        <dbReference type="WBParaSite" id="PDA_v2.g26724.t1"/>
    </source>
</evidence>
<sequence>MPISVLHENLLNDNPCLQAPSRPIEGELKFSTMSTTGPWSAGTTAELICKLPYISQGEIKSICSNGIFSPLGNCILPPANNNLATITQMDKIQ</sequence>